<dbReference type="Proteomes" id="UP000176404">
    <property type="component" value="Unassembled WGS sequence"/>
</dbReference>
<protein>
    <recommendedName>
        <fullName evidence="3">LytR/CpsA/Psr regulator C-terminal domain-containing protein</fullName>
    </recommendedName>
</protein>
<proteinExistence type="predicted"/>
<accession>A0A1F8B5B9</accession>
<dbReference type="EMBL" id="MGHD01000023">
    <property type="protein sequence ID" value="OGM59233.1"/>
    <property type="molecule type" value="Genomic_DNA"/>
</dbReference>
<comment type="caution">
    <text evidence="4">The sequence shown here is derived from an EMBL/GenBank/DDBJ whole genome shotgun (WGS) entry which is preliminary data.</text>
</comment>
<evidence type="ECO:0000256" key="2">
    <source>
        <dbReference type="SAM" id="Phobius"/>
    </source>
</evidence>
<evidence type="ECO:0000259" key="3">
    <source>
        <dbReference type="Pfam" id="PF13399"/>
    </source>
</evidence>
<dbReference type="InterPro" id="IPR027381">
    <property type="entry name" value="LytR/CpsA/Psr_C"/>
</dbReference>
<sequence length="239" mass="26425">MLSAPSKKVKSVDTSPSDDDKDSEKISSIPQVNINDPLSIESQGVLNKKIPQVDSNASLKIEEITKAPLPPIINKDSPLEYEKERLETVENPGKKIFYFGVAFLIIIFFVLVLFISLYPSLEKKRSQVVTTDLEIFPSPEVSKFERGDWSLEILNGSGIPGLAKEVADKLTDSGYEVAKTGNAPDGNYQGNQVFINKNFLNKKDQFMEDIKVVMQEGSYSFIGELADSTSSAKIILGKE</sequence>
<evidence type="ECO:0000256" key="1">
    <source>
        <dbReference type="SAM" id="MobiDB-lite"/>
    </source>
</evidence>
<reference evidence="4 5" key="1">
    <citation type="journal article" date="2016" name="Nat. Commun.">
        <title>Thousands of microbial genomes shed light on interconnected biogeochemical processes in an aquifer system.</title>
        <authorList>
            <person name="Anantharaman K."/>
            <person name="Brown C.T."/>
            <person name="Hug L.A."/>
            <person name="Sharon I."/>
            <person name="Castelle C.J."/>
            <person name="Probst A.J."/>
            <person name="Thomas B.C."/>
            <person name="Singh A."/>
            <person name="Wilkins M.J."/>
            <person name="Karaoz U."/>
            <person name="Brodie E.L."/>
            <person name="Williams K.H."/>
            <person name="Hubbard S.S."/>
            <person name="Banfield J.F."/>
        </authorList>
    </citation>
    <scope>NUCLEOTIDE SEQUENCE [LARGE SCALE GENOMIC DNA]</scope>
</reference>
<gene>
    <name evidence="4" type="ORF">A2892_05150</name>
</gene>
<keyword evidence="2" id="KW-0812">Transmembrane</keyword>
<keyword evidence="2" id="KW-0472">Membrane</keyword>
<feature type="domain" description="LytR/CpsA/Psr regulator C-terminal" evidence="3">
    <location>
        <begin position="151"/>
        <end position="200"/>
    </location>
</feature>
<feature type="transmembrane region" description="Helical" evidence="2">
    <location>
        <begin position="96"/>
        <end position="118"/>
    </location>
</feature>
<evidence type="ECO:0000313" key="5">
    <source>
        <dbReference type="Proteomes" id="UP000176404"/>
    </source>
</evidence>
<evidence type="ECO:0000313" key="4">
    <source>
        <dbReference type="EMBL" id="OGM59233.1"/>
    </source>
</evidence>
<dbReference type="STRING" id="1802517.A2892_05150"/>
<dbReference type="Gene3D" id="3.30.70.2390">
    <property type="match status" value="1"/>
</dbReference>
<feature type="region of interest" description="Disordered" evidence="1">
    <location>
        <begin position="1"/>
        <end position="31"/>
    </location>
</feature>
<dbReference type="Pfam" id="PF13399">
    <property type="entry name" value="LytR_C"/>
    <property type="match status" value="1"/>
</dbReference>
<keyword evidence="2" id="KW-1133">Transmembrane helix</keyword>
<dbReference type="AlphaFoldDB" id="A0A1F8B5B9"/>
<name>A0A1F8B5B9_9BACT</name>
<organism evidence="4 5">
    <name type="scientific">Candidatus Woesebacteria bacterium RIFCSPLOWO2_01_FULL_39_10b</name>
    <dbReference type="NCBI Taxonomy" id="1802517"/>
    <lineage>
        <taxon>Bacteria</taxon>
        <taxon>Candidatus Woeseibacteriota</taxon>
    </lineage>
</organism>